<dbReference type="InterPro" id="IPR015796">
    <property type="entry name" value="Impact_YigZ-like"/>
</dbReference>
<dbReference type="SUPFAM" id="SSF54980">
    <property type="entry name" value="EF-G C-terminal domain-like"/>
    <property type="match status" value="1"/>
</dbReference>
<dbReference type="SUPFAM" id="SSF54211">
    <property type="entry name" value="Ribosomal protein S5 domain 2-like"/>
    <property type="match status" value="1"/>
</dbReference>
<dbReference type="Gene3D" id="3.30.230.30">
    <property type="entry name" value="Impact, N-terminal domain"/>
    <property type="match status" value="1"/>
</dbReference>
<comment type="caution">
    <text evidence="4">The sequence shown here is derived from an EMBL/GenBank/DDBJ whole genome shotgun (WGS) entry which is preliminary data.</text>
</comment>
<dbReference type="InterPro" id="IPR036956">
    <property type="entry name" value="Impact_N_sf"/>
</dbReference>
<reference evidence="4 5" key="1">
    <citation type="submission" date="2019-04" db="EMBL/GenBank/DDBJ databases">
        <authorList>
            <person name="Li M."/>
            <person name="Gao C."/>
        </authorList>
    </citation>
    <scope>NUCLEOTIDE SEQUENCE [LARGE SCALE GENOMIC DNA]</scope>
    <source>
        <strain evidence="4 5">BGMRC 2031</strain>
    </source>
</reference>
<gene>
    <name evidence="4" type="ORF">FCN80_06750</name>
</gene>
<dbReference type="Pfam" id="PF01205">
    <property type="entry name" value="Impact_N"/>
    <property type="match status" value="1"/>
</dbReference>
<evidence type="ECO:0000313" key="4">
    <source>
        <dbReference type="EMBL" id="TKI07122.1"/>
    </source>
</evidence>
<proteinExistence type="inferred from homology"/>
<dbReference type="EMBL" id="SZPQ01000006">
    <property type="protein sequence ID" value="TKI07122.1"/>
    <property type="molecule type" value="Genomic_DNA"/>
</dbReference>
<feature type="domain" description="UPF0029" evidence="3">
    <location>
        <begin position="141"/>
        <end position="195"/>
    </location>
</feature>
<evidence type="ECO:0000256" key="1">
    <source>
        <dbReference type="ARBA" id="ARBA00007665"/>
    </source>
</evidence>
<comment type="similarity">
    <text evidence="1">Belongs to the IMPACT family.</text>
</comment>
<dbReference type="InterPro" id="IPR020568">
    <property type="entry name" value="Ribosomal_Su5_D2-typ_SF"/>
</dbReference>
<keyword evidence="5" id="KW-1185">Reference proteome</keyword>
<dbReference type="NCBIfam" id="NF008600">
    <property type="entry name" value="PRK11568.1"/>
    <property type="match status" value="1"/>
</dbReference>
<evidence type="ECO:0000259" key="3">
    <source>
        <dbReference type="Pfam" id="PF09186"/>
    </source>
</evidence>
<feature type="domain" description="Impact N-terminal" evidence="2">
    <location>
        <begin position="18"/>
        <end position="125"/>
    </location>
</feature>
<dbReference type="Pfam" id="PF09186">
    <property type="entry name" value="DUF1949"/>
    <property type="match status" value="1"/>
</dbReference>
<sequence>MQSFFVPAAPVSVTAEIKKSRFITLVAPTRGVDAAKGLILQVKADHPSATHHCWAYIAGPPQDSRQYGFSDDGEPSGTAGRPMLAQLQGSGVGEITAVTARYFGGIKLGTGGLVRAYGSGVQQALKLMERREITPRITFIVNCRYGQQAWVELAIKQVEGLIVESDYGETIAFKVAVPFNRVAEAGQKLGDISRGALHLEPLAG</sequence>
<dbReference type="InterPro" id="IPR015269">
    <property type="entry name" value="UPF0029_Impact_C"/>
</dbReference>
<dbReference type="Gene3D" id="3.30.70.240">
    <property type="match status" value="1"/>
</dbReference>
<dbReference type="InterPro" id="IPR035647">
    <property type="entry name" value="EFG_III/V"/>
</dbReference>
<accession>A0ABY2SMT1</accession>
<evidence type="ECO:0000313" key="5">
    <source>
        <dbReference type="Proteomes" id="UP000305202"/>
    </source>
</evidence>
<dbReference type="RefSeq" id="WP_136989291.1">
    <property type="nucleotide sequence ID" value="NZ_SZPQ01000006.1"/>
</dbReference>
<dbReference type="NCBIfam" id="TIGR00257">
    <property type="entry name" value="IMPACT_YIGZ"/>
    <property type="match status" value="1"/>
</dbReference>
<name>A0ABY2SMT1_9HYPH</name>
<dbReference type="InterPro" id="IPR023582">
    <property type="entry name" value="Impact"/>
</dbReference>
<evidence type="ECO:0000259" key="2">
    <source>
        <dbReference type="Pfam" id="PF01205"/>
    </source>
</evidence>
<dbReference type="PANTHER" id="PTHR16301">
    <property type="entry name" value="IMPACT-RELATED"/>
    <property type="match status" value="1"/>
</dbReference>
<dbReference type="PANTHER" id="PTHR16301:SF20">
    <property type="entry name" value="IMPACT FAMILY MEMBER YIGZ"/>
    <property type="match status" value="1"/>
</dbReference>
<dbReference type="Proteomes" id="UP000305202">
    <property type="component" value="Unassembled WGS sequence"/>
</dbReference>
<protein>
    <submittedName>
        <fullName evidence="4">IMPACT family protein</fullName>
    </submittedName>
</protein>
<organism evidence="4 5">
    <name type="scientific">Martelella alba</name>
    <dbReference type="NCBI Taxonomy" id="2590451"/>
    <lineage>
        <taxon>Bacteria</taxon>
        <taxon>Pseudomonadati</taxon>
        <taxon>Pseudomonadota</taxon>
        <taxon>Alphaproteobacteria</taxon>
        <taxon>Hyphomicrobiales</taxon>
        <taxon>Aurantimonadaceae</taxon>
        <taxon>Martelella</taxon>
    </lineage>
</organism>
<dbReference type="InterPro" id="IPR001498">
    <property type="entry name" value="Impact_N"/>
</dbReference>